<protein>
    <submittedName>
        <fullName evidence="1">Uncharacterized protein</fullName>
    </submittedName>
</protein>
<name>A0A2H3C865_9AGAR</name>
<keyword evidence="2" id="KW-1185">Reference proteome</keyword>
<dbReference type="AlphaFoldDB" id="A0A2H3C865"/>
<sequence length="160" mass="18264">MLFALKRFRMPQPCEVKSGSALAITVSRSRTQIDMRPYDLSVFSRHIAAFSSRTSFLSRGHSRHFDQARVLCLHACHAVLRYVSLPLCLSRVNMPGTAKTQRPRRYILVRSPTIWTKEKTRDMVGAFKLNGPRLKHVFETELASSLSDYSGASIRRQNPK</sequence>
<proteinExistence type="predicted"/>
<dbReference type="EMBL" id="KZ293424">
    <property type="protein sequence ID" value="PBK71476.1"/>
    <property type="molecule type" value="Genomic_DNA"/>
</dbReference>
<organism evidence="1 2">
    <name type="scientific">Armillaria solidipes</name>
    <dbReference type="NCBI Taxonomy" id="1076256"/>
    <lineage>
        <taxon>Eukaryota</taxon>
        <taxon>Fungi</taxon>
        <taxon>Dikarya</taxon>
        <taxon>Basidiomycota</taxon>
        <taxon>Agaricomycotina</taxon>
        <taxon>Agaricomycetes</taxon>
        <taxon>Agaricomycetidae</taxon>
        <taxon>Agaricales</taxon>
        <taxon>Marasmiineae</taxon>
        <taxon>Physalacriaceae</taxon>
        <taxon>Armillaria</taxon>
    </lineage>
</organism>
<accession>A0A2H3C865</accession>
<reference evidence="2" key="1">
    <citation type="journal article" date="2017" name="Nat. Ecol. Evol.">
        <title>Genome expansion and lineage-specific genetic innovations in the forest pathogenic fungi Armillaria.</title>
        <authorList>
            <person name="Sipos G."/>
            <person name="Prasanna A.N."/>
            <person name="Walter M.C."/>
            <person name="O'Connor E."/>
            <person name="Balint B."/>
            <person name="Krizsan K."/>
            <person name="Kiss B."/>
            <person name="Hess J."/>
            <person name="Varga T."/>
            <person name="Slot J."/>
            <person name="Riley R."/>
            <person name="Boka B."/>
            <person name="Rigling D."/>
            <person name="Barry K."/>
            <person name="Lee J."/>
            <person name="Mihaltcheva S."/>
            <person name="LaButti K."/>
            <person name="Lipzen A."/>
            <person name="Waldron R."/>
            <person name="Moloney N.M."/>
            <person name="Sperisen C."/>
            <person name="Kredics L."/>
            <person name="Vagvoelgyi C."/>
            <person name="Patrignani A."/>
            <person name="Fitzpatrick D."/>
            <person name="Nagy I."/>
            <person name="Doyle S."/>
            <person name="Anderson J.B."/>
            <person name="Grigoriev I.V."/>
            <person name="Gueldener U."/>
            <person name="Muensterkoetter M."/>
            <person name="Nagy L.G."/>
        </authorList>
    </citation>
    <scope>NUCLEOTIDE SEQUENCE [LARGE SCALE GENOMIC DNA]</scope>
    <source>
        <strain evidence="2">28-4</strain>
    </source>
</reference>
<dbReference type="Proteomes" id="UP000218334">
    <property type="component" value="Unassembled WGS sequence"/>
</dbReference>
<evidence type="ECO:0000313" key="2">
    <source>
        <dbReference type="Proteomes" id="UP000218334"/>
    </source>
</evidence>
<gene>
    <name evidence="1" type="ORF">ARMSODRAFT_76674</name>
</gene>
<evidence type="ECO:0000313" key="1">
    <source>
        <dbReference type="EMBL" id="PBK71476.1"/>
    </source>
</evidence>